<evidence type="ECO:0000256" key="2">
    <source>
        <dbReference type="PROSITE-ProRule" id="PRU00284"/>
    </source>
</evidence>
<evidence type="ECO:0000313" key="4">
    <source>
        <dbReference type="EMBL" id="CCG08142.1"/>
    </source>
</evidence>
<dbReference type="InterPro" id="IPR004089">
    <property type="entry name" value="MCPsignal_dom"/>
</dbReference>
<organism evidence="4 5">
    <name type="scientific">Pararhodospirillum photometricum DSM 122</name>
    <dbReference type="NCBI Taxonomy" id="1150469"/>
    <lineage>
        <taxon>Bacteria</taxon>
        <taxon>Pseudomonadati</taxon>
        <taxon>Pseudomonadota</taxon>
        <taxon>Alphaproteobacteria</taxon>
        <taxon>Rhodospirillales</taxon>
        <taxon>Rhodospirillaceae</taxon>
        <taxon>Pararhodospirillum</taxon>
    </lineage>
</organism>
<evidence type="ECO:0000313" key="5">
    <source>
        <dbReference type="Proteomes" id="UP000033220"/>
    </source>
</evidence>
<reference evidence="4 5" key="1">
    <citation type="submission" date="2012-02" db="EMBL/GenBank/DDBJ databases">
        <title>Shotgun genome sequence of Phaeospirillum photometricum DSM 122.</title>
        <authorList>
            <person name="Duquesne K."/>
            <person name="Sturgis J."/>
        </authorList>
    </citation>
    <scope>NUCLEOTIDE SEQUENCE [LARGE SCALE GENOMIC DNA]</scope>
    <source>
        <strain evidence="5">DSM122</strain>
    </source>
</reference>
<gene>
    <name evidence="4" type="ORF">RSPPHO_01516</name>
</gene>
<name>H6SJH7_PARPM</name>
<dbReference type="SUPFAM" id="SSF58104">
    <property type="entry name" value="Methyl-accepting chemotaxis protein (MCP) signaling domain"/>
    <property type="match status" value="1"/>
</dbReference>
<dbReference type="STRING" id="1150469.RSPPHO_01516"/>
<dbReference type="Gene3D" id="3.30.450.20">
    <property type="entry name" value="PAS domain"/>
    <property type="match status" value="1"/>
</dbReference>
<dbReference type="eggNOG" id="COG0840">
    <property type="taxonomic scope" value="Bacteria"/>
</dbReference>
<dbReference type="PATRIC" id="fig|1150469.3.peg.1707"/>
<sequence length="371" mass="40671">MNKIAWVGAAEAFPASSRRTIEMTASREDGGAKPEDIIVLTADVREMTQDKIAEIQAVTGRTRILALNALIESARAGDSGRGFAVVANEVKEVSREIADIAGALESELTAKVETLERIGRRIVDHVRGQRLVDLALNAVELIDRNLYERTCDVRWWATDSAVVECLSSSSPETSRHASRRLGVILSAYTVYLDLWICDLEGRIVASGRPDRYPVSGRSVAGERWFREALRTPSGNDYALADIIPAPLLDNQPVATYAAAIREGGDARGRVLGVLGIHFDWGPQARAIVEGVRFDPREQRSSQALLLDANGRILAASNGQGVLQERFPLQTQNKPFGHYVQDDGTVVGFHLTPGYETYKGLGWYGCVVQRPF</sequence>
<dbReference type="AlphaFoldDB" id="H6SJH7"/>
<accession>H6SJH7</accession>
<evidence type="ECO:0000259" key="3">
    <source>
        <dbReference type="PROSITE" id="PS50111"/>
    </source>
</evidence>
<dbReference type="GO" id="GO:0016020">
    <property type="term" value="C:membrane"/>
    <property type="evidence" value="ECO:0007669"/>
    <property type="project" value="InterPro"/>
</dbReference>
<keyword evidence="1 2" id="KW-0807">Transducer</keyword>
<proteinExistence type="predicted"/>
<feature type="domain" description="Methyl-accepting transducer" evidence="3">
    <location>
        <begin position="55"/>
        <end position="110"/>
    </location>
</feature>
<dbReference type="HOGENOM" id="CLU_047366_0_0_5"/>
<dbReference type="PANTHER" id="PTHR32089">
    <property type="entry name" value="METHYL-ACCEPTING CHEMOTAXIS PROTEIN MCPB"/>
    <property type="match status" value="1"/>
</dbReference>
<dbReference type="EMBL" id="HE663493">
    <property type="protein sequence ID" value="CCG08142.1"/>
    <property type="molecule type" value="Genomic_DNA"/>
</dbReference>
<dbReference type="GO" id="GO:0007165">
    <property type="term" value="P:signal transduction"/>
    <property type="evidence" value="ECO:0007669"/>
    <property type="project" value="UniProtKB-KW"/>
</dbReference>
<dbReference type="PANTHER" id="PTHR32089:SF112">
    <property type="entry name" value="LYSOZYME-LIKE PROTEIN-RELATED"/>
    <property type="match status" value="1"/>
</dbReference>
<protein>
    <submittedName>
        <fullName evidence="4">Chemotaxis sensory transducer</fullName>
    </submittedName>
</protein>
<keyword evidence="5" id="KW-1185">Reference proteome</keyword>
<dbReference type="Proteomes" id="UP000033220">
    <property type="component" value="Chromosome DSM 122"/>
</dbReference>
<dbReference type="Gene3D" id="1.10.287.950">
    <property type="entry name" value="Methyl-accepting chemotaxis protein"/>
    <property type="match status" value="1"/>
</dbReference>
<dbReference type="KEGG" id="rpm:RSPPHO_01516"/>
<evidence type="ECO:0000256" key="1">
    <source>
        <dbReference type="ARBA" id="ARBA00023224"/>
    </source>
</evidence>
<dbReference type="OrthoDB" id="9814866at2"/>
<dbReference type="PROSITE" id="PS50111">
    <property type="entry name" value="CHEMOTAXIS_TRANSDUC_2"/>
    <property type="match status" value="1"/>
</dbReference>
<dbReference type="Pfam" id="PF00015">
    <property type="entry name" value="MCPsignal"/>
    <property type="match status" value="1"/>
</dbReference>